<dbReference type="Pfam" id="PF01032">
    <property type="entry name" value="FecCD"/>
    <property type="match status" value="1"/>
</dbReference>
<evidence type="ECO:0000256" key="1">
    <source>
        <dbReference type="ARBA" id="ARBA00004651"/>
    </source>
</evidence>
<feature type="transmembrane region" description="Helical" evidence="8">
    <location>
        <begin position="20"/>
        <end position="43"/>
    </location>
</feature>
<keyword evidence="6 8" id="KW-1133">Transmembrane helix</keyword>
<evidence type="ECO:0000256" key="4">
    <source>
        <dbReference type="ARBA" id="ARBA00022475"/>
    </source>
</evidence>
<accession>A0ABV3G486</accession>
<keyword evidence="3" id="KW-0813">Transport</keyword>
<name>A0ABV3G486_9NOCA</name>
<dbReference type="Gene3D" id="1.10.3470.10">
    <property type="entry name" value="ABC transporter involved in vitamin B12 uptake, BtuC"/>
    <property type="match status" value="1"/>
</dbReference>
<evidence type="ECO:0000256" key="5">
    <source>
        <dbReference type="ARBA" id="ARBA00022692"/>
    </source>
</evidence>
<keyword evidence="4" id="KW-1003">Cell membrane</keyword>
<feature type="transmembrane region" description="Helical" evidence="8">
    <location>
        <begin position="140"/>
        <end position="162"/>
    </location>
</feature>
<feature type="transmembrane region" description="Helical" evidence="8">
    <location>
        <begin position="215"/>
        <end position="238"/>
    </location>
</feature>
<feature type="transmembrane region" description="Helical" evidence="8">
    <location>
        <begin position="115"/>
        <end position="134"/>
    </location>
</feature>
<dbReference type="EMBL" id="JBFAKC010000021">
    <property type="protein sequence ID" value="MEV0712428.1"/>
    <property type="molecule type" value="Genomic_DNA"/>
</dbReference>
<gene>
    <name evidence="9" type="ORF">AB0I48_33220</name>
</gene>
<dbReference type="InterPro" id="IPR037294">
    <property type="entry name" value="ABC_BtuC-like"/>
</dbReference>
<dbReference type="CDD" id="cd06550">
    <property type="entry name" value="TM_ABC_iron-siderophores_like"/>
    <property type="match status" value="1"/>
</dbReference>
<evidence type="ECO:0000256" key="8">
    <source>
        <dbReference type="SAM" id="Phobius"/>
    </source>
</evidence>
<sequence>MTATIASPEVDDLDHAGKRWITAAWIGGLAGLLCTTIIVAIGIGPVSVPPSTVAGIVGHHLLGRSGDVEWTAAQDSIVWLVRTPRVLLGACVGAVLAVGGVVLQTIVRNALADPHILGVTSGASTGAAICLLFGSATTVAAGALASSAFLGASVATALLFVIARINGQMTSLRLLLGGVTIGYIFSAATSFLIFASDSPEGARAVLFWLLGSLGSAAWTSVGITAVAVAVTLGTLFLLGTRFDALAIGDDTARTLGFAPIRLRTYALGLVALGVGAAVAVSGAIGFVGLIIPHLARLCVGSAHRTLIPVSALIGAIFLVAADVVARTAFAPRELPLGIVTAVAGAPLLLILIRRLRTVAS</sequence>
<dbReference type="SUPFAM" id="SSF81345">
    <property type="entry name" value="ABC transporter involved in vitamin B12 uptake, BtuC"/>
    <property type="match status" value="1"/>
</dbReference>
<dbReference type="RefSeq" id="WP_357789473.1">
    <property type="nucleotide sequence ID" value="NZ_JBFAKC010000021.1"/>
</dbReference>
<dbReference type="PANTHER" id="PTHR30472:SF67">
    <property type="entry name" value="PERMEASE OF ABC TRANSPORTER-RELATED"/>
    <property type="match status" value="1"/>
</dbReference>
<keyword evidence="5 8" id="KW-0812">Transmembrane</keyword>
<evidence type="ECO:0000256" key="2">
    <source>
        <dbReference type="ARBA" id="ARBA00007935"/>
    </source>
</evidence>
<comment type="similarity">
    <text evidence="2">Belongs to the binding-protein-dependent transport system permease family. FecCD subfamily.</text>
</comment>
<evidence type="ECO:0000256" key="3">
    <source>
        <dbReference type="ARBA" id="ARBA00022448"/>
    </source>
</evidence>
<feature type="transmembrane region" description="Helical" evidence="8">
    <location>
        <begin position="306"/>
        <end position="325"/>
    </location>
</feature>
<feature type="transmembrane region" description="Helical" evidence="8">
    <location>
        <begin position="265"/>
        <end position="294"/>
    </location>
</feature>
<dbReference type="Proteomes" id="UP001551695">
    <property type="component" value="Unassembled WGS sequence"/>
</dbReference>
<keyword evidence="7 8" id="KW-0472">Membrane</keyword>
<comment type="subcellular location">
    <subcellularLocation>
        <location evidence="1">Cell membrane</location>
        <topology evidence="1">Multi-pass membrane protein</topology>
    </subcellularLocation>
</comment>
<evidence type="ECO:0000313" key="9">
    <source>
        <dbReference type="EMBL" id="MEV0712428.1"/>
    </source>
</evidence>
<reference evidence="9 10" key="1">
    <citation type="submission" date="2024-06" db="EMBL/GenBank/DDBJ databases">
        <title>The Natural Products Discovery Center: Release of the First 8490 Sequenced Strains for Exploring Actinobacteria Biosynthetic Diversity.</title>
        <authorList>
            <person name="Kalkreuter E."/>
            <person name="Kautsar S.A."/>
            <person name="Yang D."/>
            <person name="Bader C.D."/>
            <person name="Teijaro C.N."/>
            <person name="Fluegel L."/>
            <person name="Davis C.M."/>
            <person name="Simpson J.R."/>
            <person name="Lauterbach L."/>
            <person name="Steele A.D."/>
            <person name="Gui C."/>
            <person name="Meng S."/>
            <person name="Li G."/>
            <person name="Viehrig K."/>
            <person name="Ye F."/>
            <person name="Su P."/>
            <person name="Kiefer A.F."/>
            <person name="Nichols A."/>
            <person name="Cepeda A.J."/>
            <person name="Yan W."/>
            <person name="Fan B."/>
            <person name="Jiang Y."/>
            <person name="Adhikari A."/>
            <person name="Zheng C.-J."/>
            <person name="Schuster L."/>
            <person name="Cowan T.M."/>
            <person name="Smanski M.J."/>
            <person name="Chevrette M.G."/>
            <person name="De Carvalho L.P.S."/>
            <person name="Shen B."/>
        </authorList>
    </citation>
    <scope>NUCLEOTIDE SEQUENCE [LARGE SCALE GENOMIC DNA]</scope>
    <source>
        <strain evidence="9 10">NPDC050403</strain>
    </source>
</reference>
<proteinExistence type="inferred from homology"/>
<protein>
    <submittedName>
        <fullName evidence="9">Iron ABC transporter permease</fullName>
    </submittedName>
</protein>
<comment type="caution">
    <text evidence="9">The sequence shown here is derived from an EMBL/GenBank/DDBJ whole genome shotgun (WGS) entry which is preliminary data.</text>
</comment>
<dbReference type="PANTHER" id="PTHR30472">
    <property type="entry name" value="FERRIC ENTEROBACTIN TRANSPORT SYSTEM PERMEASE PROTEIN"/>
    <property type="match status" value="1"/>
</dbReference>
<dbReference type="InterPro" id="IPR000522">
    <property type="entry name" value="ABC_transptr_permease_BtuC"/>
</dbReference>
<organism evidence="9 10">
    <name type="scientific">Nocardia aurea</name>
    <dbReference type="NCBI Taxonomy" id="2144174"/>
    <lineage>
        <taxon>Bacteria</taxon>
        <taxon>Bacillati</taxon>
        <taxon>Actinomycetota</taxon>
        <taxon>Actinomycetes</taxon>
        <taxon>Mycobacteriales</taxon>
        <taxon>Nocardiaceae</taxon>
        <taxon>Nocardia</taxon>
    </lineage>
</organism>
<feature type="transmembrane region" description="Helical" evidence="8">
    <location>
        <begin position="174"/>
        <end position="195"/>
    </location>
</feature>
<evidence type="ECO:0000313" key="10">
    <source>
        <dbReference type="Proteomes" id="UP001551695"/>
    </source>
</evidence>
<evidence type="ECO:0000256" key="6">
    <source>
        <dbReference type="ARBA" id="ARBA00022989"/>
    </source>
</evidence>
<evidence type="ECO:0000256" key="7">
    <source>
        <dbReference type="ARBA" id="ARBA00023136"/>
    </source>
</evidence>
<feature type="transmembrane region" description="Helical" evidence="8">
    <location>
        <begin position="334"/>
        <end position="352"/>
    </location>
</feature>
<keyword evidence="10" id="KW-1185">Reference proteome</keyword>
<feature type="transmembrane region" description="Helical" evidence="8">
    <location>
        <begin position="86"/>
        <end position="103"/>
    </location>
</feature>